<comment type="caution">
    <text evidence="7">The sequence shown here is derived from an EMBL/GenBank/DDBJ whole genome shotgun (WGS) entry which is preliminary data.</text>
</comment>
<proteinExistence type="predicted"/>
<dbReference type="Gene3D" id="1.10.10.60">
    <property type="entry name" value="Homeodomain-like"/>
    <property type="match status" value="1"/>
</dbReference>
<dbReference type="PROSITE" id="PS51038">
    <property type="entry name" value="BAH"/>
    <property type="match status" value="1"/>
</dbReference>
<dbReference type="GO" id="GO:0004842">
    <property type="term" value="F:ubiquitin-protein transferase activity"/>
    <property type="evidence" value="ECO:0007669"/>
    <property type="project" value="TreeGrafter"/>
</dbReference>
<name>A0A4S4KJB6_9APHY</name>
<dbReference type="GO" id="GO:0003682">
    <property type="term" value="F:chromatin binding"/>
    <property type="evidence" value="ECO:0007669"/>
    <property type="project" value="InterPro"/>
</dbReference>
<dbReference type="SUPFAM" id="SSF57716">
    <property type="entry name" value="Glucocorticoid receptor-like (DNA-binding domain)"/>
    <property type="match status" value="1"/>
</dbReference>
<dbReference type="PANTHER" id="PTHR47672">
    <property type="entry name" value="E3 UBIQUITIN-PROTEIN LIGASE SNT2"/>
    <property type="match status" value="1"/>
</dbReference>
<dbReference type="GO" id="GO:0043565">
    <property type="term" value="F:sequence-specific DNA binding"/>
    <property type="evidence" value="ECO:0007669"/>
    <property type="project" value="InterPro"/>
</dbReference>
<dbReference type="Proteomes" id="UP000309038">
    <property type="component" value="Unassembled WGS sequence"/>
</dbReference>
<gene>
    <name evidence="7" type="ORF">EW026_g3722</name>
</gene>
<dbReference type="InterPro" id="IPR034732">
    <property type="entry name" value="EPHD"/>
</dbReference>
<dbReference type="Pfam" id="PF01426">
    <property type="entry name" value="BAH"/>
    <property type="match status" value="1"/>
</dbReference>
<dbReference type="Gene3D" id="3.30.40.10">
    <property type="entry name" value="Zinc/RING finger domain, C3HC4 (zinc finger)"/>
    <property type="match status" value="1"/>
</dbReference>
<evidence type="ECO:0000256" key="3">
    <source>
        <dbReference type="ARBA" id="ARBA00022833"/>
    </source>
</evidence>
<dbReference type="AlphaFoldDB" id="A0A4S4KJB6"/>
<protein>
    <submittedName>
        <fullName evidence="7">Uncharacterized protein</fullName>
    </submittedName>
</protein>
<evidence type="ECO:0000259" key="6">
    <source>
        <dbReference type="PROSITE" id="PS51805"/>
    </source>
</evidence>
<evidence type="ECO:0000313" key="7">
    <source>
        <dbReference type="EMBL" id="THG98485.1"/>
    </source>
</evidence>
<evidence type="ECO:0000313" key="8">
    <source>
        <dbReference type="Proteomes" id="UP000309038"/>
    </source>
</evidence>
<feature type="region of interest" description="Disordered" evidence="4">
    <location>
        <begin position="308"/>
        <end position="332"/>
    </location>
</feature>
<dbReference type="GO" id="GO:0036205">
    <property type="term" value="P:histone catabolic process"/>
    <property type="evidence" value="ECO:0007669"/>
    <property type="project" value="TreeGrafter"/>
</dbReference>
<dbReference type="InterPro" id="IPR000679">
    <property type="entry name" value="Znf_GATA"/>
</dbReference>
<dbReference type="GO" id="GO:0006355">
    <property type="term" value="P:regulation of DNA-templated transcription"/>
    <property type="evidence" value="ECO:0007669"/>
    <property type="project" value="InterPro"/>
</dbReference>
<feature type="domain" description="PHD-type" evidence="6">
    <location>
        <begin position="360"/>
        <end position="483"/>
    </location>
</feature>
<keyword evidence="1" id="KW-0479">Metal-binding</keyword>
<accession>A0A4S4KJB6</accession>
<dbReference type="CDD" id="cd15571">
    <property type="entry name" value="ePHD"/>
    <property type="match status" value="1"/>
</dbReference>
<sequence>MEFLPAQGTPTLDEHGERNGPLTRVRLAWYYRPSDVSDRTVADCRLLLAAIYSEVCDISQLRAKCYVIHRDKITDLAGWKKRPDRFYFQRLFDPWIRKEFEVIQAASVRNLPTNIREVLLSRYEYVVAEKEVVPDLTDELRDCATCEKWCPPPETVQCDRYIEERGDDATVEVLSLVHEMSPKEVDALETYKTTLTRHERYKHNVDWLTEVIKRFSDAWVNGRDLLTVNMKSPLHQEKWKKSETRFIDKDFTDAEVAAFEDAIAIHGAELRPVREEVGSRTMPEVVRFYGHWKSTKLGEENTKIKAARASGKTVPARAPSRGAGSDDEGSTISDVARANHSCGACRTRESDTWWKAPKGLATTVLCDNCGISWRKYADLNVRPLREETIAAKSKAGDKREEVSFSDASKLRLVEGVSTIPEYRWMNKCTLCDSTGGAVVRCSDCPAEYHVSCAWKAGHKFGFEMQAVKSSRRETTIVIDFKDGSGCMVPLVTCKGHPVHRRQTYGICETNDAGDTALQVYAKTYKQAQVENTHGLLRKAQRLDSILNPDDSAESEISQSNPDPQCAKCRTEFSPHFYPTPPSTPPDDSTPSSMGLQTWLCHRCHFIDEHNSIDRMQGIILNGKATNGINGILSS</sequence>
<feature type="domain" description="BAH" evidence="5">
    <location>
        <begin position="1"/>
        <end position="103"/>
    </location>
</feature>
<dbReference type="EMBL" id="SGPJ01000117">
    <property type="protein sequence ID" value="THG98485.1"/>
    <property type="molecule type" value="Genomic_DNA"/>
</dbReference>
<dbReference type="GO" id="GO:0048189">
    <property type="term" value="C:Lid2 complex"/>
    <property type="evidence" value="ECO:0007669"/>
    <property type="project" value="TreeGrafter"/>
</dbReference>
<dbReference type="PANTHER" id="PTHR47672:SF1">
    <property type="entry name" value="E3 UBIQUITIN-PROTEIN LIGASE SNT2"/>
    <property type="match status" value="1"/>
</dbReference>
<dbReference type="InterPro" id="IPR001025">
    <property type="entry name" value="BAH_dom"/>
</dbReference>
<evidence type="ECO:0000256" key="1">
    <source>
        <dbReference type="ARBA" id="ARBA00022723"/>
    </source>
</evidence>
<dbReference type="InterPro" id="IPR029617">
    <property type="entry name" value="Snt2"/>
</dbReference>
<dbReference type="Gene3D" id="2.30.30.490">
    <property type="match status" value="1"/>
</dbReference>
<dbReference type="InterPro" id="IPR043151">
    <property type="entry name" value="BAH_sf"/>
</dbReference>
<organism evidence="7 8">
    <name type="scientific">Hermanssonia centrifuga</name>
    <dbReference type="NCBI Taxonomy" id="98765"/>
    <lineage>
        <taxon>Eukaryota</taxon>
        <taxon>Fungi</taxon>
        <taxon>Dikarya</taxon>
        <taxon>Basidiomycota</taxon>
        <taxon>Agaricomycotina</taxon>
        <taxon>Agaricomycetes</taxon>
        <taxon>Polyporales</taxon>
        <taxon>Meruliaceae</taxon>
        <taxon>Hermanssonia</taxon>
    </lineage>
</organism>
<reference evidence="7 8" key="1">
    <citation type="submission" date="2019-02" db="EMBL/GenBank/DDBJ databases">
        <title>Genome sequencing of the rare red list fungi Phlebia centrifuga.</title>
        <authorList>
            <person name="Buettner E."/>
            <person name="Kellner H."/>
        </authorList>
    </citation>
    <scope>NUCLEOTIDE SEQUENCE [LARGE SCALE GENOMIC DNA]</scope>
    <source>
        <strain evidence="7 8">DSM 108282</strain>
    </source>
</reference>
<keyword evidence="8" id="KW-1185">Reference proteome</keyword>
<dbReference type="InterPro" id="IPR013083">
    <property type="entry name" value="Znf_RING/FYVE/PHD"/>
</dbReference>
<keyword evidence="2" id="KW-0863">Zinc-finger</keyword>
<evidence type="ECO:0000256" key="4">
    <source>
        <dbReference type="SAM" id="MobiDB-lite"/>
    </source>
</evidence>
<dbReference type="SMART" id="SM00401">
    <property type="entry name" value="ZnF_GATA"/>
    <property type="match status" value="1"/>
</dbReference>
<evidence type="ECO:0000256" key="2">
    <source>
        <dbReference type="ARBA" id="ARBA00022771"/>
    </source>
</evidence>
<dbReference type="GO" id="GO:0008270">
    <property type="term" value="F:zinc ion binding"/>
    <property type="evidence" value="ECO:0007669"/>
    <property type="project" value="UniProtKB-KW"/>
</dbReference>
<dbReference type="Pfam" id="PF13832">
    <property type="entry name" value="zf-HC5HC2H_2"/>
    <property type="match status" value="1"/>
</dbReference>
<keyword evidence="3" id="KW-0862">Zinc</keyword>
<evidence type="ECO:0000259" key="5">
    <source>
        <dbReference type="PROSITE" id="PS51038"/>
    </source>
</evidence>
<dbReference type="PROSITE" id="PS51805">
    <property type="entry name" value="EPHD"/>
    <property type="match status" value="1"/>
</dbReference>